<dbReference type="Pfam" id="PF05275">
    <property type="entry name" value="CopB"/>
    <property type="match status" value="1"/>
</dbReference>
<feature type="compositionally biased region" description="Low complexity" evidence="1">
    <location>
        <begin position="57"/>
        <end position="71"/>
    </location>
</feature>
<organism evidence="3 4">
    <name type="scientific">Sphingobium terrigena</name>
    <dbReference type="NCBI Taxonomy" id="2304063"/>
    <lineage>
        <taxon>Bacteria</taxon>
        <taxon>Pseudomonadati</taxon>
        <taxon>Pseudomonadota</taxon>
        <taxon>Alphaproteobacteria</taxon>
        <taxon>Sphingomonadales</taxon>
        <taxon>Sphingomonadaceae</taxon>
        <taxon>Sphingobium</taxon>
    </lineage>
</organism>
<keyword evidence="2" id="KW-0732">Signal</keyword>
<gene>
    <name evidence="3" type="ORF">D0Z70_02180</name>
</gene>
<feature type="signal peptide" evidence="2">
    <location>
        <begin position="1"/>
        <end position="21"/>
    </location>
</feature>
<comment type="caution">
    <text evidence="3">The sequence shown here is derived from an EMBL/GenBank/DDBJ whole genome shotgun (WGS) entry which is preliminary data.</text>
</comment>
<feature type="region of interest" description="Disordered" evidence="1">
    <location>
        <begin position="27"/>
        <end position="115"/>
    </location>
</feature>
<accession>A0A418YWP5</accession>
<reference evidence="3 4" key="1">
    <citation type="submission" date="2018-08" db="EMBL/GenBank/DDBJ databases">
        <title>Sphingobium sp. EO9.</title>
        <authorList>
            <person name="Park Y."/>
            <person name="Kim K.H."/>
            <person name="Jeon C.O."/>
        </authorList>
    </citation>
    <scope>NUCLEOTIDE SEQUENCE [LARGE SCALE GENOMIC DNA]</scope>
    <source>
        <strain evidence="3 4">EO9</strain>
    </source>
</reference>
<evidence type="ECO:0000313" key="4">
    <source>
        <dbReference type="Proteomes" id="UP000283469"/>
    </source>
</evidence>
<evidence type="ECO:0000256" key="1">
    <source>
        <dbReference type="SAM" id="MobiDB-lite"/>
    </source>
</evidence>
<dbReference type="GO" id="GO:0006878">
    <property type="term" value="P:intracellular copper ion homeostasis"/>
    <property type="evidence" value="ECO:0007669"/>
    <property type="project" value="InterPro"/>
</dbReference>
<feature type="chain" id="PRO_5019228057" evidence="2">
    <location>
        <begin position="22"/>
        <end position="424"/>
    </location>
</feature>
<dbReference type="OrthoDB" id="9778934at2"/>
<protein>
    <submittedName>
        <fullName evidence="3">Copper resistance protein B</fullName>
    </submittedName>
</protein>
<dbReference type="Proteomes" id="UP000283469">
    <property type="component" value="Unassembled WGS sequence"/>
</dbReference>
<sequence length="424" mass="45325">MKALLLLISVAPLALAAPANAQSMQNMPGMNMPAAKAPPKKKPAAKPATPVKRKTAAKPAAKPTPAKRGAPVAQPKAAAHDMSGMGAMPGMDMSGTAGSKASPKPDPHAGHDMSSMPGMTMPDTAGGTMNHDMPGMNMPAGGTGQPMEHDMSSMPGMSMDGQMAGHGAGGTSLAPGNAPAPAAPSDHYADRIYQNGAMVDSRSMLHNEHGASTSSMILFNLAEYQVRNGRDGYRWDGEAWFGKDLDRLTIKSEGEGVLGGRNGTFMETAEIQALYSRALDPYWNLQAGVRYDFKPNPSRTYATIGIEGVAPYWFETEAALFLSNKGEVLGRIEGYYDQRITQRLILQPRVELNLSAQDVPETRIGAGISNAEFGLRLRYEVRREFAPYIGVSYDRKLGKTADYARADGEGVKATSFVIGVRTWF</sequence>
<keyword evidence="4" id="KW-1185">Reference proteome</keyword>
<proteinExistence type="predicted"/>
<dbReference type="EMBL" id="QVRA01000002">
    <property type="protein sequence ID" value="RJG57056.1"/>
    <property type="molecule type" value="Genomic_DNA"/>
</dbReference>
<dbReference type="RefSeq" id="WP_119743778.1">
    <property type="nucleotide sequence ID" value="NZ_QVRA01000002.1"/>
</dbReference>
<dbReference type="GO" id="GO:0009279">
    <property type="term" value="C:cell outer membrane"/>
    <property type="evidence" value="ECO:0007669"/>
    <property type="project" value="InterPro"/>
</dbReference>
<evidence type="ECO:0000256" key="2">
    <source>
        <dbReference type="SAM" id="SignalP"/>
    </source>
</evidence>
<dbReference type="AlphaFoldDB" id="A0A418YWP5"/>
<dbReference type="InterPro" id="IPR007939">
    <property type="entry name" value="Cu-R_B_prcur"/>
</dbReference>
<evidence type="ECO:0000313" key="3">
    <source>
        <dbReference type="EMBL" id="RJG57056.1"/>
    </source>
</evidence>
<dbReference type="GO" id="GO:0005507">
    <property type="term" value="F:copper ion binding"/>
    <property type="evidence" value="ECO:0007669"/>
    <property type="project" value="InterPro"/>
</dbReference>
<name>A0A418YWP5_9SPHN</name>